<comment type="caution">
    <text evidence="1">The sequence shown here is derived from an EMBL/GenBank/DDBJ whole genome shotgun (WGS) entry which is preliminary data.</text>
</comment>
<name>A0A0F9N5V3_9ZZZZ</name>
<evidence type="ECO:0000313" key="1">
    <source>
        <dbReference type="EMBL" id="KKN13299.1"/>
    </source>
</evidence>
<sequence length="65" mass="7498">MDSIEEIILSDICNIVHSREDNCSKHPQRLKIETNLDQNKNSLPQSDLCRTFEKQVREGIDISSL</sequence>
<accession>A0A0F9N5V3</accession>
<dbReference type="EMBL" id="LAZR01003935">
    <property type="protein sequence ID" value="KKN13299.1"/>
    <property type="molecule type" value="Genomic_DNA"/>
</dbReference>
<gene>
    <name evidence="1" type="ORF">LCGC14_1007770</name>
</gene>
<dbReference type="AlphaFoldDB" id="A0A0F9N5V3"/>
<organism evidence="1">
    <name type="scientific">marine sediment metagenome</name>
    <dbReference type="NCBI Taxonomy" id="412755"/>
    <lineage>
        <taxon>unclassified sequences</taxon>
        <taxon>metagenomes</taxon>
        <taxon>ecological metagenomes</taxon>
    </lineage>
</organism>
<reference evidence="1" key="1">
    <citation type="journal article" date="2015" name="Nature">
        <title>Complex archaea that bridge the gap between prokaryotes and eukaryotes.</title>
        <authorList>
            <person name="Spang A."/>
            <person name="Saw J.H."/>
            <person name="Jorgensen S.L."/>
            <person name="Zaremba-Niedzwiedzka K."/>
            <person name="Martijn J."/>
            <person name="Lind A.E."/>
            <person name="van Eijk R."/>
            <person name="Schleper C."/>
            <person name="Guy L."/>
            <person name="Ettema T.J."/>
        </authorList>
    </citation>
    <scope>NUCLEOTIDE SEQUENCE</scope>
</reference>
<proteinExistence type="predicted"/>
<protein>
    <submittedName>
        <fullName evidence="1">Uncharacterized protein</fullName>
    </submittedName>
</protein>